<evidence type="ECO:0000313" key="1">
    <source>
        <dbReference type="EMBL" id="RXZ69814.1"/>
    </source>
</evidence>
<dbReference type="Pfam" id="PF07751">
    <property type="entry name" value="Abi_2"/>
    <property type="match status" value="1"/>
</dbReference>
<organism evidence="1 2">
    <name type="scientific">Fusobacterium necrophorum</name>
    <dbReference type="NCBI Taxonomy" id="859"/>
    <lineage>
        <taxon>Bacteria</taxon>
        <taxon>Fusobacteriati</taxon>
        <taxon>Fusobacteriota</taxon>
        <taxon>Fusobacteriia</taxon>
        <taxon>Fusobacteriales</taxon>
        <taxon>Fusobacteriaceae</taxon>
        <taxon>Fusobacterium</taxon>
    </lineage>
</organism>
<protein>
    <recommendedName>
        <fullName evidence="3">Abi family protein</fullName>
    </recommendedName>
</protein>
<dbReference type="InterPro" id="IPR011664">
    <property type="entry name" value="Abi_system_AbiD/AbiF-like"/>
</dbReference>
<evidence type="ECO:0008006" key="3">
    <source>
        <dbReference type="Google" id="ProtNLM"/>
    </source>
</evidence>
<gene>
    <name evidence="1" type="ORF">EPT53_05865</name>
</gene>
<dbReference type="EMBL" id="SBAP01000012">
    <property type="protein sequence ID" value="RXZ69814.1"/>
    <property type="molecule type" value="Genomic_DNA"/>
</dbReference>
<dbReference type="AlphaFoldDB" id="A0A4Q2KW46"/>
<name>A0A4Q2KW46_9FUSO</name>
<proteinExistence type="predicted"/>
<reference evidence="1 2" key="1">
    <citation type="submission" date="2019-01" db="EMBL/GenBank/DDBJ databases">
        <title>Fusobacterium necrophorum Isolated From the Uterus of Dairy Cows.</title>
        <authorList>
            <person name="Francis A.M."/>
        </authorList>
    </citation>
    <scope>NUCLEOTIDE SEQUENCE [LARGE SCALE GENOMIC DNA]</scope>
    <source>
        <strain evidence="1 2">KG35</strain>
    </source>
</reference>
<comment type="caution">
    <text evidence="1">The sequence shown here is derived from an EMBL/GenBank/DDBJ whole genome shotgun (WGS) entry which is preliminary data.</text>
</comment>
<accession>A0A4Q2KW46</accession>
<dbReference type="Proteomes" id="UP000289216">
    <property type="component" value="Unassembled WGS sequence"/>
</dbReference>
<sequence>MIEIIKLLSEKVKQPTTIEQQIQILKSRNVIIDDEETAVRYLKLYNYYFITGYLHPYKNKKDGSYIPISFGKILNQIQFDMRLREICMYGLDIIEKSLKTMLAYHFSHNYQYGNIAYFYKEFFPGKESSHEKLISYYQKAVENNKDLPFVKHNMNTYGILPTWAAIELFTMGNLENFFKLLKNECIREIEKEIGFPKNKIANWIESLRIFRNMVAHNQRLYNFTIPSTPIKTKEYNEQSGKIFDYIVVMKYLFLDIKDWNEYLIPRLEYIFEDFKEEIELKCIGFPKNWKDILMK</sequence>
<evidence type="ECO:0000313" key="2">
    <source>
        <dbReference type="Proteomes" id="UP000289216"/>
    </source>
</evidence>
<dbReference type="RefSeq" id="WP_008802155.1">
    <property type="nucleotide sequence ID" value="NZ_SBAP01000012.1"/>
</dbReference>